<keyword evidence="1" id="KW-0812">Transmembrane</keyword>
<keyword evidence="1" id="KW-0472">Membrane</keyword>
<feature type="transmembrane region" description="Helical" evidence="1">
    <location>
        <begin position="119"/>
        <end position="138"/>
    </location>
</feature>
<feature type="transmembrane region" description="Helical" evidence="1">
    <location>
        <begin position="55"/>
        <end position="77"/>
    </location>
</feature>
<dbReference type="Proteomes" id="UP000254134">
    <property type="component" value="Unassembled WGS sequence"/>
</dbReference>
<reference evidence="2 3" key="1">
    <citation type="submission" date="2018-07" db="EMBL/GenBank/DDBJ databases">
        <title>High-quality-draft genome sequence of Gaiella occulta.</title>
        <authorList>
            <person name="Severino R."/>
            <person name="Froufe H.J.C."/>
            <person name="Rainey F.A."/>
            <person name="Barroso C."/>
            <person name="Albuquerque L."/>
            <person name="Lobo-Da-Cunha A."/>
            <person name="Da Costa M.S."/>
            <person name="Egas C."/>
        </authorList>
    </citation>
    <scope>NUCLEOTIDE SEQUENCE [LARGE SCALE GENOMIC DNA]</scope>
    <source>
        <strain evidence="2 3">F2-233</strain>
    </source>
</reference>
<dbReference type="Pfam" id="PF01554">
    <property type="entry name" value="MatE"/>
    <property type="match status" value="1"/>
</dbReference>
<evidence type="ECO:0000256" key="1">
    <source>
        <dbReference type="SAM" id="Phobius"/>
    </source>
</evidence>
<dbReference type="GO" id="GO:0015297">
    <property type="term" value="F:antiporter activity"/>
    <property type="evidence" value="ECO:0007669"/>
    <property type="project" value="InterPro"/>
</dbReference>
<keyword evidence="3" id="KW-1185">Reference proteome</keyword>
<reference evidence="3" key="2">
    <citation type="journal article" date="2019" name="MicrobiologyOpen">
        <title>High-quality draft genome sequence of Gaiella occulta isolated from a 150 meter deep mineral water borehole and comparison with the genome sequences of other deep-branching lineages of the phylum Actinobacteria.</title>
        <authorList>
            <person name="Severino R."/>
            <person name="Froufe H.J.C."/>
            <person name="Barroso C."/>
            <person name="Albuquerque L."/>
            <person name="Lobo-da-Cunha A."/>
            <person name="da Costa M.S."/>
            <person name="Egas C."/>
        </authorList>
    </citation>
    <scope>NUCLEOTIDE SEQUENCE [LARGE SCALE GENOMIC DNA]</scope>
    <source>
        <strain evidence="3">F2-233</strain>
    </source>
</reference>
<evidence type="ECO:0000313" key="2">
    <source>
        <dbReference type="EMBL" id="RDI74468.1"/>
    </source>
</evidence>
<accession>A0A7M2YYC4</accession>
<comment type="caution">
    <text evidence="2">The sequence shown here is derived from an EMBL/GenBank/DDBJ whole genome shotgun (WGS) entry which is preliminary data.</text>
</comment>
<dbReference type="GO" id="GO:0016020">
    <property type="term" value="C:membrane"/>
    <property type="evidence" value="ECO:0007669"/>
    <property type="project" value="InterPro"/>
</dbReference>
<feature type="transmembrane region" description="Helical" evidence="1">
    <location>
        <begin position="21"/>
        <end position="43"/>
    </location>
</feature>
<evidence type="ECO:0000313" key="3">
    <source>
        <dbReference type="Proteomes" id="UP000254134"/>
    </source>
</evidence>
<name>A0A7M2YYC4_9ACTN</name>
<gene>
    <name evidence="2" type="ORF">Gocc_2044</name>
</gene>
<dbReference type="EMBL" id="QQZY01000004">
    <property type="protein sequence ID" value="RDI74468.1"/>
    <property type="molecule type" value="Genomic_DNA"/>
</dbReference>
<protein>
    <submittedName>
        <fullName evidence="2">MatE</fullName>
    </submittedName>
</protein>
<organism evidence="2 3">
    <name type="scientific">Gaiella occulta</name>
    <dbReference type="NCBI Taxonomy" id="1002870"/>
    <lineage>
        <taxon>Bacteria</taxon>
        <taxon>Bacillati</taxon>
        <taxon>Actinomycetota</taxon>
        <taxon>Thermoleophilia</taxon>
        <taxon>Gaiellales</taxon>
        <taxon>Gaiellaceae</taxon>
        <taxon>Gaiella</taxon>
    </lineage>
</organism>
<dbReference type="GO" id="GO:0042910">
    <property type="term" value="F:xenobiotic transmembrane transporter activity"/>
    <property type="evidence" value="ECO:0007669"/>
    <property type="project" value="InterPro"/>
</dbReference>
<feature type="transmembrane region" description="Helical" evidence="1">
    <location>
        <begin position="89"/>
        <end position="113"/>
    </location>
</feature>
<dbReference type="RefSeq" id="WP_114796459.1">
    <property type="nucleotide sequence ID" value="NZ_QQZY01000004.1"/>
</dbReference>
<proteinExistence type="predicted"/>
<dbReference type="OrthoDB" id="5242355at2"/>
<sequence length="157" mass="16490">MRLRSRYDGEIVPLALPASGAQALWLSLGVALAALAGPVVALVGGRGQTGEYAVLYLRIVSLGVPPAFLAIGGQGFLRGVCDLRTPLRIVIAGNLVNVVLELLFVACALVLAATLAGDWGVRGVWAALALLIAVRLSLLGARFVRRRWLVTGWAPAR</sequence>
<dbReference type="AlphaFoldDB" id="A0A7M2YYC4"/>
<dbReference type="InterPro" id="IPR002528">
    <property type="entry name" value="MATE_fam"/>
</dbReference>
<keyword evidence="1" id="KW-1133">Transmembrane helix</keyword>